<comment type="caution">
    <text evidence="1">The sequence shown here is derived from an EMBL/GenBank/DDBJ whole genome shotgun (WGS) entry which is preliminary data.</text>
</comment>
<gene>
    <name evidence="1" type="ORF">ElyMa_006164900</name>
</gene>
<sequence length="101" mass="11474">MLPCSNLCIVCPTSYPDGAVVVYYLYMGTEPVSLALDQFNTSSGVHIFALTPGDNGDLKSKRWTDPFHVIRIRYRRQTLGWPVPRDPYPLQKTDHGLTRFT</sequence>
<accession>A0AAV4H3A2</accession>
<dbReference type="AlphaFoldDB" id="A0AAV4H3A2"/>
<evidence type="ECO:0008006" key="3">
    <source>
        <dbReference type="Google" id="ProtNLM"/>
    </source>
</evidence>
<protein>
    <recommendedName>
        <fullName evidence="3">Dipeptidylpeptidase IV N-terminal domain-containing protein</fullName>
    </recommendedName>
</protein>
<keyword evidence="2" id="KW-1185">Reference proteome</keyword>
<evidence type="ECO:0000313" key="2">
    <source>
        <dbReference type="Proteomes" id="UP000762676"/>
    </source>
</evidence>
<name>A0AAV4H3A2_9GAST</name>
<dbReference type="Proteomes" id="UP000762676">
    <property type="component" value="Unassembled WGS sequence"/>
</dbReference>
<organism evidence="1 2">
    <name type="scientific">Elysia marginata</name>
    <dbReference type="NCBI Taxonomy" id="1093978"/>
    <lineage>
        <taxon>Eukaryota</taxon>
        <taxon>Metazoa</taxon>
        <taxon>Spiralia</taxon>
        <taxon>Lophotrochozoa</taxon>
        <taxon>Mollusca</taxon>
        <taxon>Gastropoda</taxon>
        <taxon>Heterobranchia</taxon>
        <taxon>Euthyneura</taxon>
        <taxon>Panpulmonata</taxon>
        <taxon>Sacoglossa</taxon>
        <taxon>Placobranchoidea</taxon>
        <taxon>Plakobranchidae</taxon>
        <taxon>Elysia</taxon>
    </lineage>
</organism>
<reference evidence="1 2" key="1">
    <citation type="journal article" date="2021" name="Elife">
        <title>Chloroplast acquisition without the gene transfer in kleptoplastic sea slugs, Plakobranchus ocellatus.</title>
        <authorList>
            <person name="Maeda T."/>
            <person name="Takahashi S."/>
            <person name="Yoshida T."/>
            <person name="Shimamura S."/>
            <person name="Takaki Y."/>
            <person name="Nagai Y."/>
            <person name="Toyoda A."/>
            <person name="Suzuki Y."/>
            <person name="Arimoto A."/>
            <person name="Ishii H."/>
            <person name="Satoh N."/>
            <person name="Nishiyama T."/>
            <person name="Hasebe M."/>
            <person name="Maruyama T."/>
            <person name="Minagawa J."/>
            <person name="Obokata J."/>
            <person name="Shigenobu S."/>
        </authorList>
    </citation>
    <scope>NUCLEOTIDE SEQUENCE [LARGE SCALE GENOMIC DNA]</scope>
</reference>
<evidence type="ECO:0000313" key="1">
    <source>
        <dbReference type="EMBL" id="GFR91025.1"/>
    </source>
</evidence>
<dbReference type="EMBL" id="BMAT01012381">
    <property type="protein sequence ID" value="GFR91025.1"/>
    <property type="molecule type" value="Genomic_DNA"/>
</dbReference>
<proteinExistence type="predicted"/>